<organism evidence="1 2">
    <name type="scientific">Oryza sativa subsp. japonica</name>
    <name type="common">Rice</name>
    <dbReference type="NCBI Taxonomy" id="39947"/>
    <lineage>
        <taxon>Eukaryota</taxon>
        <taxon>Viridiplantae</taxon>
        <taxon>Streptophyta</taxon>
        <taxon>Embryophyta</taxon>
        <taxon>Tracheophyta</taxon>
        <taxon>Spermatophyta</taxon>
        <taxon>Magnoliopsida</taxon>
        <taxon>Liliopsida</taxon>
        <taxon>Poales</taxon>
        <taxon>Poaceae</taxon>
        <taxon>BOP clade</taxon>
        <taxon>Oryzoideae</taxon>
        <taxon>Oryzeae</taxon>
        <taxon>Oryzinae</taxon>
        <taxon>Oryza</taxon>
        <taxon>Oryza sativa</taxon>
    </lineage>
</organism>
<evidence type="ECO:0000313" key="1">
    <source>
        <dbReference type="EMBL" id="BAT01745.1"/>
    </source>
</evidence>
<protein>
    <submittedName>
        <fullName evidence="1">Os07g0514550 protein</fullName>
    </submittedName>
</protein>
<proteinExistence type="predicted"/>
<evidence type="ECO:0000313" key="2">
    <source>
        <dbReference type="Proteomes" id="UP000059680"/>
    </source>
</evidence>
<gene>
    <name evidence="1" type="ordered locus">Os07g0514550</name>
    <name evidence="1" type="ORF">OSNPB_070514550</name>
</gene>
<reference evidence="2" key="1">
    <citation type="journal article" date="2005" name="Nature">
        <title>The map-based sequence of the rice genome.</title>
        <authorList>
            <consortium name="International rice genome sequencing project (IRGSP)"/>
            <person name="Matsumoto T."/>
            <person name="Wu J."/>
            <person name="Kanamori H."/>
            <person name="Katayose Y."/>
            <person name="Fujisawa M."/>
            <person name="Namiki N."/>
            <person name="Mizuno H."/>
            <person name="Yamamoto K."/>
            <person name="Antonio B.A."/>
            <person name="Baba T."/>
            <person name="Sakata K."/>
            <person name="Nagamura Y."/>
            <person name="Aoki H."/>
            <person name="Arikawa K."/>
            <person name="Arita K."/>
            <person name="Bito T."/>
            <person name="Chiden Y."/>
            <person name="Fujitsuka N."/>
            <person name="Fukunaka R."/>
            <person name="Hamada M."/>
            <person name="Harada C."/>
            <person name="Hayashi A."/>
            <person name="Hijishita S."/>
            <person name="Honda M."/>
            <person name="Hosokawa S."/>
            <person name="Ichikawa Y."/>
            <person name="Idonuma A."/>
            <person name="Iijima M."/>
            <person name="Ikeda M."/>
            <person name="Ikeno M."/>
            <person name="Ito K."/>
            <person name="Ito S."/>
            <person name="Ito T."/>
            <person name="Ito Y."/>
            <person name="Ito Y."/>
            <person name="Iwabuchi A."/>
            <person name="Kamiya K."/>
            <person name="Karasawa W."/>
            <person name="Kurita K."/>
            <person name="Katagiri S."/>
            <person name="Kikuta A."/>
            <person name="Kobayashi H."/>
            <person name="Kobayashi N."/>
            <person name="Machita K."/>
            <person name="Maehara T."/>
            <person name="Masukawa M."/>
            <person name="Mizubayashi T."/>
            <person name="Mukai Y."/>
            <person name="Nagasaki H."/>
            <person name="Nagata Y."/>
            <person name="Naito S."/>
            <person name="Nakashima M."/>
            <person name="Nakama Y."/>
            <person name="Nakamichi Y."/>
            <person name="Nakamura M."/>
            <person name="Meguro A."/>
            <person name="Negishi M."/>
            <person name="Ohta I."/>
            <person name="Ohta T."/>
            <person name="Okamoto M."/>
            <person name="Ono N."/>
            <person name="Saji S."/>
            <person name="Sakaguchi M."/>
            <person name="Sakai K."/>
            <person name="Shibata M."/>
            <person name="Shimokawa T."/>
            <person name="Song J."/>
            <person name="Takazaki Y."/>
            <person name="Terasawa K."/>
            <person name="Tsugane M."/>
            <person name="Tsuji K."/>
            <person name="Ueda S."/>
            <person name="Waki K."/>
            <person name="Yamagata H."/>
            <person name="Yamamoto M."/>
            <person name="Yamamoto S."/>
            <person name="Yamane H."/>
            <person name="Yoshiki S."/>
            <person name="Yoshihara R."/>
            <person name="Yukawa K."/>
            <person name="Zhong H."/>
            <person name="Yano M."/>
            <person name="Yuan Q."/>
            <person name="Ouyang S."/>
            <person name="Liu J."/>
            <person name="Jones K.M."/>
            <person name="Gansberger K."/>
            <person name="Moffat K."/>
            <person name="Hill J."/>
            <person name="Bera J."/>
            <person name="Fadrosh D."/>
            <person name="Jin S."/>
            <person name="Johri S."/>
            <person name="Kim M."/>
            <person name="Overton L."/>
            <person name="Reardon M."/>
            <person name="Tsitrin T."/>
            <person name="Vuong H."/>
            <person name="Weaver B."/>
            <person name="Ciecko A."/>
            <person name="Tallon L."/>
            <person name="Jackson J."/>
            <person name="Pai G."/>
            <person name="Aken S.V."/>
            <person name="Utterback T."/>
            <person name="Reidmuller S."/>
            <person name="Feldblyum T."/>
            <person name="Hsiao J."/>
            <person name="Zismann V."/>
            <person name="Iobst S."/>
            <person name="de Vazeille A.R."/>
            <person name="Buell C.R."/>
            <person name="Ying K."/>
            <person name="Li Y."/>
            <person name="Lu T."/>
            <person name="Huang Y."/>
            <person name="Zhao Q."/>
            <person name="Feng Q."/>
            <person name="Zhang L."/>
            <person name="Zhu J."/>
            <person name="Weng Q."/>
            <person name="Mu J."/>
            <person name="Lu Y."/>
            <person name="Fan D."/>
            <person name="Liu Y."/>
            <person name="Guan J."/>
            <person name="Zhang Y."/>
            <person name="Yu S."/>
            <person name="Liu X."/>
            <person name="Zhang Y."/>
            <person name="Hong G."/>
            <person name="Han B."/>
            <person name="Choisne N."/>
            <person name="Demange N."/>
            <person name="Orjeda G."/>
            <person name="Samain S."/>
            <person name="Cattolico L."/>
            <person name="Pelletier E."/>
            <person name="Couloux A."/>
            <person name="Segurens B."/>
            <person name="Wincker P."/>
            <person name="D'Hont A."/>
            <person name="Scarpelli C."/>
            <person name="Weissenbach J."/>
            <person name="Salanoubat M."/>
            <person name="Quetier F."/>
            <person name="Yu Y."/>
            <person name="Kim H.R."/>
            <person name="Rambo T."/>
            <person name="Currie J."/>
            <person name="Collura K."/>
            <person name="Luo M."/>
            <person name="Yang T."/>
            <person name="Ammiraju J.S.S."/>
            <person name="Engler F."/>
            <person name="Soderlund C."/>
            <person name="Wing R.A."/>
            <person name="Palmer L.E."/>
            <person name="de la Bastide M."/>
            <person name="Spiegel L."/>
            <person name="Nascimento L."/>
            <person name="Zutavern T."/>
            <person name="O'Shaughnessy A."/>
            <person name="Dike S."/>
            <person name="Dedhia N."/>
            <person name="Preston R."/>
            <person name="Balija V."/>
            <person name="McCombie W.R."/>
            <person name="Chow T."/>
            <person name="Chen H."/>
            <person name="Chung M."/>
            <person name="Chen C."/>
            <person name="Shaw J."/>
            <person name="Wu H."/>
            <person name="Hsiao K."/>
            <person name="Chao Y."/>
            <person name="Chu M."/>
            <person name="Cheng C."/>
            <person name="Hour A."/>
            <person name="Lee P."/>
            <person name="Lin S."/>
            <person name="Lin Y."/>
            <person name="Liou J."/>
            <person name="Liu S."/>
            <person name="Hsing Y."/>
            <person name="Raghuvanshi S."/>
            <person name="Mohanty A."/>
            <person name="Bharti A.K."/>
            <person name="Gaur A."/>
            <person name="Gupta V."/>
            <person name="Kumar D."/>
            <person name="Ravi V."/>
            <person name="Vij S."/>
            <person name="Kapur A."/>
            <person name="Khurana P."/>
            <person name="Khurana P."/>
            <person name="Khurana J.P."/>
            <person name="Tyagi A.K."/>
            <person name="Gaikwad K."/>
            <person name="Singh A."/>
            <person name="Dalal V."/>
            <person name="Srivastava S."/>
            <person name="Dixit A."/>
            <person name="Pal A.K."/>
            <person name="Ghazi I.A."/>
            <person name="Yadav M."/>
            <person name="Pandit A."/>
            <person name="Bhargava A."/>
            <person name="Sureshbabu K."/>
            <person name="Batra K."/>
            <person name="Sharma T.R."/>
            <person name="Mohapatra T."/>
            <person name="Singh N.K."/>
            <person name="Messing J."/>
            <person name="Nelson A.B."/>
            <person name="Fuks G."/>
            <person name="Kavchok S."/>
            <person name="Keizer G."/>
            <person name="Linton E."/>
            <person name="Llaca V."/>
            <person name="Song R."/>
            <person name="Tanyolac B."/>
            <person name="Young S."/>
            <person name="Ho-Il K."/>
            <person name="Hahn J.H."/>
            <person name="Sangsakoo G."/>
            <person name="Vanavichit A."/>
            <person name="de Mattos Luiz.A.T."/>
            <person name="Zimmer P.D."/>
            <person name="Malone G."/>
            <person name="Dellagostin O."/>
            <person name="de Oliveira A.C."/>
            <person name="Bevan M."/>
            <person name="Bancroft I."/>
            <person name="Minx P."/>
            <person name="Cordum H."/>
            <person name="Wilson R."/>
            <person name="Cheng Z."/>
            <person name="Jin W."/>
            <person name="Jiang J."/>
            <person name="Leong S.A."/>
            <person name="Iwama H."/>
            <person name="Gojobori T."/>
            <person name="Itoh T."/>
            <person name="Niimura Y."/>
            <person name="Fujii Y."/>
            <person name="Habara T."/>
            <person name="Sakai H."/>
            <person name="Sato Y."/>
            <person name="Wilson G."/>
            <person name="Kumar K."/>
            <person name="McCouch S."/>
            <person name="Juretic N."/>
            <person name="Hoen D."/>
            <person name="Wright S."/>
            <person name="Bruskiewich R."/>
            <person name="Bureau T."/>
            <person name="Miyao A."/>
            <person name="Hirochika H."/>
            <person name="Nishikawa T."/>
            <person name="Kadowaki K."/>
            <person name="Sugiura M."/>
            <person name="Burr B."/>
            <person name="Sasaki T."/>
        </authorList>
    </citation>
    <scope>NUCLEOTIDE SEQUENCE [LARGE SCALE GENOMIC DNA]</scope>
    <source>
        <strain evidence="2">cv. Nipponbare</strain>
    </source>
</reference>
<dbReference type="AlphaFoldDB" id="A0A0P0X6Z6"/>
<dbReference type="Gramene" id="Os07t0514550-01">
    <property type="protein sequence ID" value="Os07t0514550-01"/>
    <property type="gene ID" value="Os07g0514550"/>
</dbReference>
<reference evidence="1 2" key="3">
    <citation type="journal article" date="2013" name="Rice">
        <title>Improvement of the Oryza sativa Nipponbare reference genome using next generation sequence and optical map data.</title>
        <authorList>
            <person name="Kawahara Y."/>
            <person name="de la Bastide M."/>
            <person name="Hamilton J.P."/>
            <person name="Kanamori H."/>
            <person name="McCombie W.R."/>
            <person name="Ouyang S."/>
            <person name="Schwartz D.C."/>
            <person name="Tanaka T."/>
            <person name="Wu J."/>
            <person name="Zhou S."/>
            <person name="Childs K.L."/>
            <person name="Davidson R.M."/>
            <person name="Lin H."/>
            <person name="Quesada-Ocampo L."/>
            <person name="Vaillancourt B."/>
            <person name="Sakai H."/>
            <person name="Lee S.S."/>
            <person name="Kim J."/>
            <person name="Numa H."/>
            <person name="Itoh T."/>
            <person name="Buell C.R."/>
            <person name="Matsumoto T."/>
        </authorList>
    </citation>
    <scope>NUCLEOTIDE SEQUENCE [LARGE SCALE GENOMIC DNA]</scope>
    <source>
        <strain evidence="2">cv. Nipponbare</strain>
    </source>
</reference>
<dbReference type="EMBL" id="AP014963">
    <property type="protein sequence ID" value="BAT01745.1"/>
    <property type="molecule type" value="Genomic_DNA"/>
</dbReference>
<sequence length="71" mass="7813">MGTSFTQLHFFSIMCNPKRLCARHIQPRRLGTIAVCGTKDSPLNSKCKGVCATCSLSRIDSTTLYAEMFPA</sequence>
<dbReference type="PaxDb" id="39947-A0A0P0X6Z6"/>
<dbReference type="InParanoid" id="A0A0P0X6Z6"/>
<accession>A0A0P0X6Z6</accession>
<name>A0A0P0X6Z6_ORYSJ</name>
<reference evidence="1 2" key="2">
    <citation type="journal article" date="2013" name="Plant Cell Physiol.">
        <title>Rice Annotation Project Database (RAP-DB): an integrative and interactive database for rice genomics.</title>
        <authorList>
            <person name="Sakai H."/>
            <person name="Lee S.S."/>
            <person name="Tanaka T."/>
            <person name="Numa H."/>
            <person name="Kim J."/>
            <person name="Kawahara Y."/>
            <person name="Wakimoto H."/>
            <person name="Yang C.C."/>
            <person name="Iwamoto M."/>
            <person name="Abe T."/>
            <person name="Yamada Y."/>
            <person name="Muto A."/>
            <person name="Inokuchi H."/>
            <person name="Ikemura T."/>
            <person name="Matsumoto T."/>
            <person name="Sasaki T."/>
            <person name="Itoh T."/>
        </authorList>
    </citation>
    <scope>NUCLEOTIDE SEQUENCE [LARGE SCALE GENOMIC DNA]</scope>
    <source>
        <strain evidence="2">cv. Nipponbare</strain>
    </source>
</reference>
<dbReference type="Proteomes" id="UP000059680">
    <property type="component" value="Chromosome 7"/>
</dbReference>
<keyword evidence="2" id="KW-1185">Reference proteome</keyword>